<organism evidence="1 2">
    <name type="scientific">Iris pallida</name>
    <name type="common">Sweet iris</name>
    <dbReference type="NCBI Taxonomy" id="29817"/>
    <lineage>
        <taxon>Eukaryota</taxon>
        <taxon>Viridiplantae</taxon>
        <taxon>Streptophyta</taxon>
        <taxon>Embryophyta</taxon>
        <taxon>Tracheophyta</taxon>
        <taxon>Spermatophyta</taxon>
        <taxon>Magnoliopsida</taxon>
        <taxon>Liliopsida</taxon>
        <taxon>Asparagales</taxon>
        <taxon>Iridaceae</taxon>
        <taxon>Iridoideae</taxon>
        <taxon>Irideae</taxon>
        <taxon>Iris</taxon>
    </lineage>
</organism>
<name>A0AAX6H3M3_IRIPA</name>
<reference evidence="1" key="2">
    <citation type="submission" date="2023-04" db="EMBL/GenBank/DDBJ databases">
        <authorList>
            <person name="Bruccoleri R.E."/>
            <person name="Oakeley E.J."/>
            <person name="Faust A.-M."/>
            <person name="Dessus-Babus S."/>
            <person name="Altorfer M."/>
            <person name="Burckhardt D."/>
            <person name="Oertli M."/>
            <person name="Naumann U."/>
            <person name="Petersen F."/>
            <person name="Wong J."/>
        </authorList>
    </citation>
    <scope>NUCLEOTIDE SEQUENCE</scope>
    <source>
        <strain evidence="1">GSM-AAB239-AS_SAM_17_03QT</strain>
        <tissue evidence="1">Leaf</tissue>
    </source>
</reference>
<sequence>MEEELTYSRKGKAVKWFGWRPRHRVDKVHGSGHGRLVGRTPAGWLVVHAVVRGGVGFKERGFPEKVVAQRRQVARQRRRGRSWGHMNGVASAYGSMEDTRLGASRCCGRDTGETQL</sequence>
<dbReference type="EMBL" id="JANAVB010013397">
    <property type="protein sequence ID" value="KAJ6835546.1"/>
    <property type="molecule type" value="Genomic_DNA"/>
</dbReference>
<proteinExistence type="predicted"/>
<comment type="caution">
    <text evidence="1">The sequence shown here is derived from an EMBL/GenBank/DDBJ whole genome shotgun (WGS) entry which is preliminary data.</text>
</comment>
<gene>
    <name evidence="1" type="ORF">M6B38_332440</name>
</gene>
<accession>A0AAX6H3M3</accession>
<evidence type="ECO:0000313" key="2">
    <source>
        <dbReference type="Proteomes" id="UP001140949"/>
    </source>
</evidence>
<protein>
    <submittedName>
        <fullName evidence="1">Uncharacterized protein</fullName>
    </submittedName>
</protein>
<dbReference type="Proteomes" id="UP001140949">
    <property type="component" value="Unassembled WGS sequence"/>
</dbReference>
<keyword evidence="2" id="KW-1185">Reference proteome</keyword>
<evidence type="ECO:0000313" key="1">
    <source>
        <dbReference type="EMBL" id="KAJ6835546.1"/>
    </source>
</evidence>
<reference evidence="1" key="1">
    <citation type="journal article" date="2023" name="GigaByte">
        <title>Genome assembly of the bearded iris, Iris pallida Lam.</title>
        <authorList>
            <person name="Bruccoleri R.E."/>
            <person name="Oakeley E.J."/>
            <person name="Faust A.M.E."/>
            <person name="Altorfer M."/>
            <person name="Dessus-Babus S."/>
            <person name="Burckhardt D."/>
            <person name="Oertli M."/>
            <person name="Naumann U."/>
            <person name="Petersen F."/>
            <person name="Wong J."/>
        </authorList>
    </citation>
    <scope>NUCLEOTIDE SEQUENCE</scope>
    <source>
        <strain evidence="1">GSM-AAB239-AS_SAM_17_03QT</strain>
    </source>
</reference>
<dbReference type="AlphaFoldDB" id="A0AAX6H3M3"/>